<dbReference type="SMART" id="SM00530">
    <property type="entry name" value="HTH_XRE"/>
    <property type="match status" value="1"/>
</dbReference>
<sequence length="192" mass="21127">MFTNRIRELRTTAALSQAALAKRAGTSPQQVDRLEKGDRKLTLDWVEKLARALDVEPLALIQQEVPTSRIRAVPLIGHVSCGQWEEAVEIAHETVMAVDVSPLAFALRPDGDSMDRIVAPGGYIVVDPTQLDLVPGKAYVIMKEDGEATAKVYRAEPPSFEPCSTNPEHTILKVGREPFRIIGRITFAAKMV</sequence>
<dbReference type="EMBL" id="JAGSPA010000003">
    <property type="protein sequence ID" value="MBV7256875.1"/>
    <property type="molecule type" value="Genomic_DNA"/>
</dbReference>
<evidence type="ECO:0000256" key="2">
    <source>
        <dbReference type="ARBA" id="ARBA00023125"/>
    </source>
</evidence>
<keyword evidence="2" id="KW-0238">DNA-binding</keyword>
<keyword evidence="1" id="KW-0805">Transcription regulation</keyword>
<dbReference type="CDD" id="cd00093">
    <property type="entry name" value="HTH_XRE"/>
    <property type="match status" value="1"/>
</dbReference>
<evidence type="ECO:0000259" key="4">
    <source>
        <dbReference type="PROSITE" id="PS50943"/>
    </source>
</evidence>
<dbReference type="InterPro" id="IPR015927">
    <property type="entry name" value="Peptidase_S24_S26A/B/C"/>
</dbReference>
<accession>A0ABS6SF39</accession>
<comment type="caution">
    <text evidence="5">The sequence shown here is derived from an EMBL/GenBank/DDBJ whole genome shotgun (WGS) entry which is preliminary data.</text>
</comment>
<dbReference type="PROSITE" id="PS50943">
    <property type="entry name" value="HTH_CROC1"/>
    <property type="match status" value="1"/>
</dbReference>
<name>A0ABS6SF39_9SPHN</name>
<evidence type="ECO:0000313" key="5">
    <source>
        <dbReference type="EMBL" id="MBV7256875.1"/>
    </source>
</evidence>
<dbReference type="CDD" id="cd06529">
    <property type="entry name" value="S24_LexA-like"/>
    <property type="match status" value="1"/>
</dbReference>
<dbReference type="InterPro" id="IPR039418">
    <property type="entry name" value="LexA-like"/>
</dbReference>
<evidence type="ECO:0000313" key="6">
    <source>
        <dbReference type="Proteomes" id="UP000722336"/>
    </source>
</evidence>
<proteinExistence type="predicted"/>
<protein>
    <submittedName>
        <fullName evidence="5">Helix-turn-helix domain-containing protein</fullName>
    </submittedName>
</protein>
<dbReference type="Proteomes" id="UP000722336">
    <property type="component" value="Unassembled WGS sequence"/>
</dbReference>
<dbReference type="RefSeq" id="WP_218445700.1">
    <property type="nucleotide sequence ID" value="NZ_JAGSPA010000003.1"/>
</dbReference>
<dbReference type="Pfam" id="PF00717">
    <property type="entry name" value="Peptidase_S24"/>
    <property type="match status" value="1"/>
</dbReference>
<evidence type="ECO:0000256" key="3">
    <source>
        <dbReference type="ARBA" id="ARBA00023163"/>
    </source>
</evidence>
<dbReference type="InterPro" id="IPR001387">
    <property type="entry name" value="Cro/C1-type_HTH"/>
</dbReference>
<dbReference type="PANTHER" id="PTHR40661:SF3">
    <property type="entry name" value="FELS-1 PROPHAGE TRANSCRIPTIONAL REGULATOR"/>
    <property type="match status" value="1"/>
</dbReference>
<dbReference type="Pfam" id="PF01381">
    <property type="entry name" value="HTH_3"/>
    <property type="match status" value="1"/>
</dbReference>
<keyword evidence="3" id="KW-0804">Transcription</keyword>
<gene>
    <name evidence="5" type="ORF">KCG44_08760</name>
</gene>
<keyword evidence="6" id="KW-1185">Reference proteome</keyword>
<feature type="domain" description="HTH cro/C1-type" evidence="4">
    <location>
        <begin position="6"/>
        <end position="60"/>
    </location>
</feature>
<reference evidence="5 6" key="1">
    <citation type="submission" date="2021-04" db="EMBL/GenBank/DDBJ databases">
        <authorList>
            <person name="Pira H."/>
            <person name="Risdian C."/>
            <person name="Wink J."/>
        </authorList>
    </citation>
    <scope>NUCLEOTIDE SEQUENCE [LARGE SCALE GENOMIC DNA]</scope>
    <source>
        <strain evidence="5 6">WHA3</strain>
    </source>
</reference>
<organism evidence="5 6">
    <name type="scientific">Pacificimonas pallii</name>
    <dbReference type="NCBI Taxonomy" id="2827236"/>
    <lineage>
        <taxon>Bacteria</taxon>
        <taxon>Pseudomonadati</taxon>
        <taxon>Pseudomonadota</taxon>
        <taxon>Alphaproteobacteria</taxon>
        <taxon>Sphingomonadales</taxon>
        <taxon>Sphingosinicellaceae</taxon>
        <taxon>Pacificimonas</taxon>
    </lineage>
</organism>
<evidence type="ECO:0000256" key="1">
    <source>
        <dbReference type="ARBA" id="ARBA00023015"/>
    </source>
</evidence>
<dbReference type="PANTHER" id="PTHR40661">
    <property type="match status" value="1"/>
</dbReference>